<reference evidence="13" key="2">
    <citation type="submission" date="2022-10" db="EMBL/GenBank/DDBJ databases">
        <authorList>
            <consortium name="ENA_rothamsted_submissions"/>
            <consortium name="culmorum"/>
            <person name="King R."/>
        </authorList>
    </citation>
    <scope>NUCLEOTIDE SEQUENCE</scope>
</reference>
<evidence type="ECO:0000256" key="8">
    <source>
        <dbReference type="ARBA" id="ARBA00023136"/>
    </source>
</evidence>
<reference evidence="13" key="1">
    <citation type="submission" date="2022-01" db="EMBL/GenBank/DDBJ databases">
        <authorList>
            <person name="King R."/>
        </authorList>
    </citation>
    <scope>NUCLEOTIDE SEQUENCE</scope>
</reference>
<comment type="similarity">
    <text evidence="2">Belongs to the carnitine/choline acetyltransferase family.</text>
</comment>
<dbReference type="GO" id="GO:0004095">
    <property type="term" value="F:carnitine O-palmitoyltransferase activity"/>
    <property type="evidence" value="ECO:0007669"/>
    <property type="project" value="TreeGrafter"/>
</dbReference>
<dbReference type="EMBL" id="OU895878">
    <property type="protein sequence ID" value="CAH1718435.1"/>
    <property type="molecule type" value="Genomic_DNA"/>
</dbReference>
<dbReference type="SUPFAM" id="SSF52777">
    <property type="entry name" value="CoA-dependent acyltransferases"/>
    <property type="match status" value="2"/>
</dbReference>
<evidence type="ECO:0000313" key="13">
    <source>
        <dbReference type="EMBL" id="CAH1718435.1"/>
    </source>
</evidence>
<proteinExistence type="inferred from homology"/>
<dbReference type="Proteomes" id="UP001153620">
    <property type="component" value="Chromosome 2"/>
</dbReference>
<dbReference type="InterPro" id="IPR039551">
    <property type="entry name" value="Cho/carn_acyl_trans"/>
</dbReference>
<evidence type="ECO:0000256" key="4">
    <source>
        <dbReference type="ARBA" id="ARBA00022692"/>
    </source>
</evidence>
<keyword evidence="9" id="KW-0012">Acyltransferase</keyword>
<dbReference type="PANTHER" id="PTHR22589:SF31">
    <property type="entry name" value="CARNITINE O-PALMITOYLTRANSFERASE"/>
    <property type="match status" value="1"/>
</dbReference>
<dbReference type="GO" id="GO:0016020">
    <property type="term" value="C:membrane"/>
    <property type="evidence" value="ECO:0007669"/>
    <property type="project" value="UniProtKB-SubCell"/>
</dbReference>
<dbReference type="InterPro" id="IPR000542">
    <property type="entry name" value="Carn_acyl_trans"/>
</dbReference>
<dbReference type="InterPro" id="IPR042231">
    <property type="entry name" value="Cho/carn_acyl_trans_2"/>
</dbReference>
<evidence type="ECO:0000313" key="14">
    <source>
        <dbReference type="Proteomes" id="UP001153620"/>
    </source>
</evidence>
<dbReference type="Gene3D" id="3.30.559.70">
    <property type="entry name" value="Choline/Carnitine o-acyltransferase, domain 2"/>
    <property type="match status" value="1"/>
</dbReference>
<keyword evidence="6 11" id="KW-1133">Transmembrane helix</keyword>
<name>A0A9P0NCV7_9DIPT</name>
<evidence type="ECO:0000256" key="11">
    <source>
        <dbReference type="SAM" id="Phobius"/>
    </source>
</evidence>
<feature type="domain" description="Choline/carnitine acyltransferase" evidence="12">
    <location>
        <begin position="131"/>
        <end position="706"/>
    </location>
</feature>
<comment type="subcellular location">
    <subcellularLocation>
        <location evidence="1">Membrane</location>
        <topology evidence="1">Multi-pass membrane protein</topology>
    </subcellularLocation>
</comment>
<keyword evidence="8 11" id="KW-0472">Membrane</keyword>
<evidence type="ECO:0000256" key="1">
    <source>
        <dbReference type="ARBA" id="ARBA00004141"/>
    </source>
</evidence>
<organism evidence="13 14">
    <name type="scientific">Chironomus riparius</name>
    <dbReference type="NCBI Taxonomy" id="315576"/>
    <lineage>
        <taxon>Eukaryota</taxon>
        <taxon>Metazoa</taxon>
        <taxon>Ecdysozoa</taxon>
        <taxon>Arthropoda</taxon>
        <taxon>Hexapoda</taxon>
        <taxon>Insecta</taxon>
        <taxon>Pterygota</taxon>
        <taxon>Neoptera</taxon>
        <taxon>Endopterygota</taxon>
        <taxon>Diptera</taxon>
        <taxon>Nematocera</taxon>
        <taxon>Chironomoidea</taxon>
        <taxon>Chironomidae</taxon>
        <taxon>Chironominae</taxon>
        <taxon>Chironomus</taxon>
    </lineage>
</organism>
<evidence type="ECO:0000256" key="6">
    <source>
        <dbReference type="ARBA" id="ARBA00022989"/>
    </source>
</evidence>
<protein>
    <recommendedName>
        <fullName evidence="12">Choline/carnitine acyltransferase domain-containing protein</fullName>
    </recommendedName>
</protein>
<evidence type="ECO:0000256" key="3">
    <source>
        <dbReference type="ARBA" id="ARBA00022679"/>
    </source>
</evidence>
<feature type="transmembrane region" description="Helical" evidence="11">
    <location>
        <begin position="65"/>
        <end position="83"/>
    </location>
</feature>
<keyword evidence="7" id="KW-0443">Lipid metabolism</keyword>
<dbReference type="GO" id="GO:0005739">
    <property type="term" value="C:mitochondrion"/>
    <property type="evidence" value="ECO:0007669"/>
    <property type="project" value="TreeGrafter"/>
</dbReference>
<feature type="active site" description="Proton acceptor" evidence="10">
    <location>
        <position position="426"/>
    </location>
</feature>
<feature type="transmembrane region" description="Helical" evidence="11">
    <location>
        <begin position="24"/>
        <end position="45"/>
    </location>
</feature>
<dbReference type="FunFam" id="3.30.559.10:FF:000002">
    <property type="entry name" value="carnitine O-palmitoyltransferase 1, liver isoform"/>
    <property type="match status" value="1"/>
</dbReference>
<dbReference type="GO" id="GO:0006631">
    <property type="term" value="P:fatty acid metabolic process"/>
    <property type="evidence" value="ECO:0007669"/>
    <property type="project" value="UniProtKB-KW"/>
</dbReference>
<gene>
    <name evidence="13" type="ORF">CHIRRI_LOCUS5826</name>
</gene>
<dbReference type="AlphaFoldDB" id="A0A9P0NCV7"/>
<accession>A0A9P0NCV7</accession>
<keyword evidence="4 11" id="KW-0812">Transmembrane</keyword>
<evidence type="ECO:0000259" key="12">
    <source>
        <dbReference type="Pfam" id="PF00755"/>
    </source>
</evidence>
<dbReference type="PANTHER" id="PTHR22589">
    <property type="entry name" value="CARNITINE O-ACYLTRANSFERASE"/>
    <property type="match status" value="1"/>
</dbReference>
<dbReference type="GO" id="GO:0009437">
    <property type="term" value="P:carnitine metabolic process"/>
    <property type="evidence" value="ECO:0007669"/>
    <property type="project" value="TreeGrafter"/>
</dbReference>
<dbReference type="Gene3D" id="3.30.559.10">
    <property type="entry name" value="Chloramphenicol acetyltransferase-like domain"/>
    <property type="match status" value="1"/>
</dbReference>
<evidence type="ECO:0000256" key="7">
    <source>
        <dbReference type="ARBA" id="ARBA00023098"/>
    </source>
</evidence>
<dbReference type="OrthoDB" id="1431934at2759"/>
<keyword evidence="14" id="KW-1185">Reference proteome</keyword>
<evidence type="ECO:0000256" key="2">
    <source>
        <dbReference type="ARBA" id="ARBA00005232"/>
    </source>
</evidence>
<dbReference type="InterPro" id="IPR023213">
    <property type="entry name" value="CAT-like_dom_sf"/>
</dbReference>
<evidence type="ECO:0000256" key="9">
    <source>
        <dbReference type="ARBA" id="ARBA00023315"/>
    </source>
</evidence>
<dbReference type="Pfam" id="PF00755">
    <property type="entry name" value="Carn_acyltransf"/>
    <property type="match status" value="1"/>
</dbReference>
<evidence type="ECO:0000256" key="5">
    <source>
        <dbReference type="ARBA" id="ARBA00022832"/>
    </source>
</evidence>
<sequence length="719" mass="82814">MGQVMSSTDKSSKITKFKIKFKNFSYPLTPNSYWLFFGVFLPFYFPIQPGEVYIRVLGKVGLFSFLVWIRLCVISRILLTVLLKHKGFILETRGEEPSKKTQIYKWIIETVQKWNKPLFLGLENALPRMAVPPLDETIPKYLDSIRPLTDDENFLRISKEAETFQKDLGKKLQRKLVFKSWKAESYVSDWWEEFHYLKSREPLMYGTSIYISDNINCPTKSQSARAANLVSLMLQYREKIRTQQLEPIYVREIIPISVSAYQKLFNTTRVPGINGDKIANVEESKHIAVLHKGCYYKVDVFHNDRLLNAVELQHQLKEILGSQQTTSSTEQNIASLTGWNRTKWAEVRDKYFATGINKESLDVIETAAFVLSLDDEPYNYNLDSSPKEYGQYGKQLLVGNGHNRWFDKSFNLCVGSNGKAGVLGEHTWGDGNIVSHFFEECIIDDYHCYDEHGNLKGQIEYKPKNVSKLNWELDDDELKSLISEAGKAAEELVTNVDHRVAVHKKFGRGFMKSCKVSPDAFIQMAFQLAYYRQHKKFCLTYEPAMTRLFRKGRTETIRSCTKESSAWSKSMDDKNFNKRERLELFKTACQKHQKLYLDAMYGKGVDRHLFALQVSAQQNKADSNFLNEAVNEPFMMLTSHIPHSQTPKTDHSKNEFLISAGGAMPPGSHKGYGISYFPFNDELLFLHVTSMKNCETTDTEALLNEIIKALSDIKNLFEN</sequence>
<keyword evidence="3" id="KW-0808">Transferase</keyword>
<evidence type="ECO:0000256" key="10">
    <source>
        <dbReference type="PIRSR" id="PIRSR600542-1"/>
    </source>
</evidence>
<keyword evidence="5" id="KW-0276">Fatty acid metabolism</keyword>